<comment type="pathway">
    <text evidence="1 6">Carbohydrate biosynthesis; dTDP-L-rhamnose biosynthesis.</text>
</comment>
<evidence type="ECO:0000256" key="6">
    <source>
        <dbReference type="RuleBase" id="RU364082"/>
    </source>
</evidence>
<evidence type="ECO:0000256" key="1">
    <source>
        <dbReference type="ARBA" id="ARBA00004781"/>
    </source>
</evidence>
<dbReference type="AlphaFoldDB" id="A0A7M1NXP0"/>
<dbReference type="Pfam" id="PF04321">
    <property type="entry name" value="RmlD_sub_bind"/>
    <property type="match status" value="1"/>
</dbReference>
<dbReference type="Gene3D" id="3.40.50.720">
    <property type="entry name" value="NAD(P)-binding Rossmann-like Domain"/>
    <property type="match status" value="1"/>
</dbReference>
<evidence type="ECO:0000256" key="5">
    <source>
        <dbReference type="ARBA" id="ARBA00048200"/>
    </source>
</evidence>
<keyword evidence="6" id="KW-0521">NADP</keyword>
<name>A0A7M1NXP0_HAEPA</name>
<dbReference type="CDD" id="cd05254">
    <property type="entry name" value="dTDP_HR_like_SDR_e"/>
    <property type="match status" value="1"/>
</dbReference>
<sequence>MAKFLITGANGQIGFALTQRLRLENGHDILALKHNELDITNKNAVLSLVDSFKPNIIINGAAYTHVDRAETEESLVHDVNVKGLKYLAEAANRVNATILHISTDYVFDGYKKGKYTETDITCPLSAYGKSKAEGDKVLLSLVSRVIILRTSWVFGEHGNNFVKTMLRLAKKHDTLNVVADQIGGPTYAGDIASTLVQIAEKIIRGESIEYGIYHFSGVPYVSWCDFAKAILAEAVSQNVLEKVPFVNEITTADYPTQAKRPANTCLDLTKIQQAFGVKPSDWQKALKNIKAYAE</sequence>
<dbReference type="Proteomes" id="UP000595009">
    <property type="component" value="Chromosome"/>
</dbReference>
<comment type="function">
    <text evidence="6">Catalyzes the reduction of dTDP-6-deoxy-L-lyxo-4-hexulose to yield dTDP-L-rhamnose.</text>
</comment>
<dbReference type="Gene3D" id="3.90.25.10">
    <property type="entry name" value="UDP-galactose 4-epimerase, domain 1"/>
    <property type="match status" value="1"/>
</dbReference>
<comment type="catalytic activity">
    <reaction evidence="5 6">
        <text>dTDP-beta-L-rhamnose + NADP(+) = dTDP-4-dehydro-beta-L-rhamnose + NADPH + H(+)</text>
        <dbReference type="Rhea" id="RHEA:21796"/>
        <dbReference type="ChEBI" id="CHEBI:15378"/>
        <dbReference type="ChEBI" id="CHEBI:57510"/>
        <dbReference type="ChEBI" id="CHEBI:57783"/>
        <dbReference type="ChEBI" id="CHEBI:58349"/>
        <dbReference type="ChEBI" id="CHEBI:62830"/>
        <dbReference type="EC" id="1.1.1.133"/>
    </reaction>
</comment>
<keyword evidence="6 8" id="KW-0560">Oxidoreductase</keyword>
<comment type="cofactor">
    <cofactor evidence="6">
        <name>Mg(2+)</name>
        <dbReference type="ChEBI" id="CHEBI:18420"/>
    </cofactor>
    <text evidence="6">Binds 1 Mg(2+) ion per monomer.</text>
</comment>
<dbReference type="GO" id="GO:0009243">
    <property type="term" value="P:O antigen biosynthetic process"/>
    <property type="evidence" value="ECO:0007669"/>
    <property type="project" value="UniProtKB-UniPathway"/>
</dbReference>
<dbReference type="EMBL" id="CP063120">
    <property type="protein sequence ID" value="QOR17560.1"/>
    <property type="molecule type" value="Genomic_DNA"/>
</dbReference>
<comment type="similarity">
    <text evidence="2 6">Belongs to the dTDP-4-dehydrorhamnose reductase family.</text>
</comment>
<dbReference type="PANTHER" id="PTHR10491:SF4">
    <property type="entry name" value="METHIONINE ADENOSYLTRANSFERASE 2 SUBUNIT BETA"/>
    <property type="match status" value="1"/>
</dbReference>
<dbReference type="EC" id="1.1.1.133" evidence="3 6"/>
<dbReference type="NCBIfam" id="TIGR01214">
    <property type="entry name" value="rmlD"/>
    <property type="match status" value="1"/>
</dbReference>
<evidence type="ECO:0000256" key="4">
    <source>
        <dbReference type="ARBA" id="ARBA00017099"/>
    </source>
</evidence>
<dbReference type="PANTHER" id="PTHR10491">
    <property type="entry name" value="DTDP-4-DEHYDRORHAMNOSE REDUCTASE"/>
    <property type="match status" value="1"/>
</dbReference>
<gene>
    <name evidence="8" type="primary">rfbD</name>
    <name evidence="8" type="ORF">INP94_01325</name>
</gene>
<evidence type="ECO:0000313" key="8">
    <source>
        <dbReference type="EMBL" id="QOR17560.1"/>
    </source>
</evidence>
<dbReference type="UniPathway" id="UPA00124"/>
<dbReference type="RefSeq" id="WP_197543787.1">
    <property type="nucleotide sequence ID" value="NZ_CP063120.1"/>
</dbReference>
<evidence type="ECO:0000256" key="2">
    <source>
        <dbReference type="ARBA" id="ARBA00010944"/>
    </source>
</evidence>
<proteinExistence type="inferred from homology"/>
<dbReference type="UniPathway" id="UPA00281"/>
<protein>
    <recommendedName>
        <fullName evidence="4 6">dTDP-4-dehydrorhamnose reductase</fullName>
        <ecNumber evidence="3 6">1.1.1.133</ecNumber>
    </recommendedName>
</protein>
<dbReference type="InterPro" id="IPR036291">
    <property type="entry name" value="NAD(P)-bd_dom_sf"/>
</dbReference>
<evidence type="ECO:0000259" key="7">
    <source>
        <dbReference type="Pfam" id="PF04321"/>
    </source>
</evidence>
<evidence type="ECO:0000313" key="9">
    <source>
        <dbReference type="Proteomes" id="UP000595009"/>
    </source>
</evidence>
<dbReference type="GO" id="GO:0019305">
    <property type="term" value="P:dTDP-rhamnose biosynthetic process"/>
    <property type="evidence" value="ECO:0007669"/>
    <property type="project" value="UniProtKB-UniPathway"/>
</dbReference>
<accession>A0A7M1NXP0</accession>
<dbReference type="SUPFAM" id="SSF51735">
    <property type="entry name" value="NAD(P)-binding Rossmann-fold domains"/>
    <property type="match status" value="1"/>
</dbReference>
<reference evidence="8 9" key="1">
    <citation type="submission" date="2020-10" db="EMBL/GenBank/DDBJ databases">
        <title>Genomic diversity and antimicrobial resistance of Haemophilus colonising the airways of young children with cystic fibrosis.</title>
        <authorList>
            <person name="Watts S.C."/>
            <person name="Judd L.M."/>
            <person name="Carzino R."/>
            <person name="Ranganathan S."/>
            <person name="Holt K.E."/>
        </authorList>
    </citation>
    <scope>NUCLEOTIDE SEQUENCE [LARGE SCALE GENOMIC DNA]</scope>
    <source>
        <strain evidence="8 9">M1C137_2</strain>
    </source>
</reference>
<organism evidence="8 9">
    <name type="scientific">Haemophilus parainfluenzae</name>
    <dbReference type="NCBI Taxonomy" id="729"/>
    <lineage>
        <taxon>Bacteria</taxon>
        <taxon>Pseudomonadati</taxon>
        <taxon>Pseudomonadota</taxon>
        <taxon>Gammaproteobacteria</taxon>
        <taxon>Pasteurellales</taxon>
        <taxon>Pasteurellaceae</taxon>
        <taxon>Haemophilus</taxon>
    </lineage>
</organism>
<dbReference type="GO" id="GO:0008831">
    <property type="term" value="F:dTDP-4-dehydrorhamnose reductase activity"/>
    <property type="evidence" value="ECO:0007669"/>
    <property type="project" value="UniProtKB-EC"/>
</dbReference>
<feature type="domain" description="RmlD-like substrate binding" evidence="7">
    <location>
        <begin position="3"/>
        <end position="289"/>
    </location>
</feature>
<evidence type="ECO:0000256" key="3">
    <source>
        <dbReference type="ARBA" id="ARBA00012929"/>
    </source>
</evidence>
<dbReference type="InterPro" id="IPR029903">
    <property type="entry name" value="RmlD-like-bd"/>
</dbReference>
<dbReference type="InterPro" id="IPR005913">
    <property type="entry name" value="dTDP_dehydrorham_reduct"/>
</dbReference>